<dbReference type="NCBIfam" id="TIGR00045">
    <property type="entry name" value="glycerate kinase"/>
    <property type="match status" value="1"/>
</dbReference>
<dbReference type="Gene3D" id="3.90.1510.10">
    <property type="entry name" value="Glycerate kinase, domain 2"/>
    <property type="match status" value="1"/>
</dbReference>
<keyword evidence="2 4" id="KW-0808">Transferase</keyword>
<dbReference type="RefSeq" id="WP_045672344.1">
    <property type="nucleotide sequence ID" value="NZ_CP011058.1"/>
</dbReference>
<dbReference type="PIRSF" id="PIRSF006078">
    <property type="entry name" value="GlxK"/>
    <property type="match status" value="1"/>
</dbReference>
<dbReference type="GO" id="GO:0031388">
    <property type="term" value="P:organic acid phosphorylation"/>
    <property type="evidence" value="ECO:0007669"/>
    <property type="project" value="UniProtKB-UniRule"/>
</dbReference>
<dbReference type="OrthoDB" id="9774290at2"/>
<dbReference type="InterPro" id="IPR004381">
    <property type="entry name" value="Glycerate_kinase"/>
</dbReference>
<protein>
    <submittedName>
        <fullName evidence="5">Glycerate kinase</fullName>
    </submittedName>
</protein>
<reference evidence="6" key="2">
    <citation type="submission" date="2015-03" db="EMBL/GenBank/DDBJ databases">
        <title>Genome sequence of Paenibacillus beijingensis strain DSM 24997T.</title>
        <authorList>
            <person name="Kwak Y."/>
            <person name="Shin J.-H."/>
        </authorList>
    </citation>
    <scope>NUCLEOTIDE SEQUENCE [LARGE SCALE GENOMIC DNA]</scope>
    <source>
        <strain evidence="6">DSM 24997</strain>
    </source>
</reference>
<evidence type="ECO:0000256" key="4">
    <source>
        <dbReference type="PIRNR" id="PIRNR006078"/>
    </source>
</evidence>
<dbReference type="AlphaFoldDB" id="A0A0D5NNM9"/>
<evidence type="ECO:0000313" key="5">
    <source>
        <dbReference type="EMBL" id="AJY76919.1"/>
    </source>
</evidence>
<dbReference type="PATRIC" id="fig|1126833.4.peg.5081"/>
<evidence type="ECO:0000256" key="2">
    <source>
        <dbReference type="ARBA" id="ARBA00022679"/>
    </source>
</evidence>
<dbReference type="GO" id="GO:0008887">
    <property type="term" value="F:glycerate kinase activity"/>
    <property type="evidence" value="ECO:0007669"/>
    <property type="project" value="UniProtKB-UniRule"/>
</dbReference>
<dbReference type="EMBL" id="CP011058">
    <property type="protein sequence ID" value="AJY76919.1"/>
    <property type="molecule type" value="Genomic_DNA"/>
</dbReference>
<keyword evidence="6" id="KW-1185">Reference proteome</keyword>
<dbReference type="KEGG" id="pbj:VN24_23110"/>
<dbReference type="Gene3D" id="3.40.50.10350">
    <property type="entry name" value="Glycerate kinase, domain 1"/>
    <property type="match status" value="1"/>
</dbReference>
<dbReference type="PANTHER" id="PTHR21599">
    <property type="entry name" value="GLYCERATE KINASE"/>
    <property type="match status" value="1"/>
</dbReference>
<accession>A0A0D5NNM9</accession>
<evidence type="ECO:0000313" key="6">
    <source>
        <dbReference type="Proteomes" id="UP000032633"/>
    </source>
</evidence>
<evidence type="ECO:0000256" key="3">
    <source>
        <dbReference type="ARBA" id="ARBA00022777"/>
    </source>
</evidence>
<dbReference type="PANTHER" id="PTHR21599:SF0">
    <property type="entry name" value="GLYCERATE KINASE"/>
    <property type="match status" value="1"/>
</dbReference>
<dbReference type="STRING" id="1126833.VN24_23110"/>
<dbReference type="InterPro" id="IPR018197">
    <property type="entry name" value="Glycerate_kinase_RE-like"/>
</dbReference>
<dbReference type="InterPro" id="IPR018193">
    <property type="entry name" value="Glyc_kinase_flavodox-like_fold"/>
</dbReference>
<gene>
    <name evidence="5" type="ORF">VN24_23110</name>
</gene>
<dbReference type="InterPro" id="IPR036129">
    <property type="entry name" value="Glycerate_kinase_sf"/>
</dbReference>
<keyword evidence="3 4" id="KW-0418">Kinase</keyword>
<dbReference type="Proteomes" id="UP000032633">
    <property type="component" value="Chromosome"/>
</dbReference>
<dbReference type="Pfam" id="PF02595">
    <property type="entry name" value="Gly_kinase"/>
    <property type="match status" value="1"/>
</dbReference>
<evidence type="ECO:0000256" key="1">
    <source>
        <dbReference type="ARBA" id="ARBA00006284"/>
    </source>
</evidence>
<sequence>MNIIVAPDSFKGSLSSIEAGRIIEKAFALEWKEARVAVIPVADGGEGTVDALLYATGGERVELNAKGPECREIPSFYGILGDRNTAVIEVAAAVGLQLVPETDRNPLQFTSYGVGELMLHALDKGYREFIIGLGGSATNDGGLGMLQALGAGFSDGEGNAVLPTAASLSDIRSVDFTGLDPRIRHSRLHVACDVDNPLCGESGASAVFGPQKGASPRQVEQLDSGLSVFAACVEKHLGQSFQHNLGAGAAGGLGFALLTIGARMESGASLIARAAGIEEKLLAADWLITGEGYTDEQSLRGKLPYYLSRLAKSNGVPTILLSGAINIELEVLFDHFDSMHAIASGPLSLEMSISNAERLLYHKARNIARLLRGFVTNKGSG</sequence>
<proteinExistence type="inferred from homology"/>
<dbReference type="SUPFAM" id="SSF110738">
    <property type="entry name" value="Glycerate kinase I"/>
    <property type="match status" value="1"/>
</dbReference>
<comment type="similarity">
    <text evidence="1 4">Belongs to the glycerate kinase type-1 family.</text>
</comment>
<organism evidence="5 6">
    <name type="scientific">Paenibacillus beijingensis</name>
    <dbReference type="NCBI Taxonomy" id="1126833"/>
    <lineage>
        <taxon>Bacteria</taxon>
        <taxon>Bacillati</taxon>
        <taxon>Bacillota</taxon>
        <taxon>Bacilli</taxon>
        <taxon>Bacillales</taxon>
        <taxon>Paenibacillaceae</taxon>
        <taxon>Paenibacillus</taxon>
    </lineage>
</organism>
<name>A0A0D5NNM9_9BACL</name>
<dbReference type="HOGENOM" id="CLU_028255_0_1_9"/>
<reference evidence="5 6" key="1">
    <citation type="journal article" date="2015" name="J. Biotechnol.">
        <title>Complete genome sequence of Paenibacillus beijingensis 7188(T) (=DSM 24997(T)), a novel rhizobacterium from jujube garden soil.</title>
        <authorList>
            <person name="Kwak Y."/>
            <person name="Shin J.H."/>
        </authorList>
    </citation>
    <scope>NUCLEOTIDE SEQUENCE [LARGE SCALE GENOMIC DNA]</scope>
    <source>
        <strain evidence="5 6">DSM 24997</strain>
    </source>
</reference>